<reference evidence="6" key="1">
    <citation type="submission" date="2020-08" db="EMBL/GenBank/DDBJ databases">
        <title>Genome public.</title>
        <authorList>
            <person name="Liu C."/>
            <person name="Sun Q."/>
        </authorList>
    </citation>
    <scope>NUCLEOTIDE SEQUENCE</scope>
    <source>
        <strain evidence="6">NSJ-50</strain>
    </source>
</reference>
<gene>
    <name evidence="6" type="ORF">H8706_06990</name>
</gene>
<organism evidence="6 7">
    <name type="scientific">Qingrenia yutianensis</name>
    <dbReference type="NCBI Taxonomy" id="2763676"/>
    <lineage>
        <taxon>Bacteria</taxon>
        <taxon>Bacillati</taxon>
        <taxon>Bacillota</taxon>
        <taxon>Clostridia</taxon>
        <taxon>Eubacteriales</taxon>
        <taxon>Oscillospiraceae</taxon>
        <taxon>Qingrenia</taxon>
    </lineage>
</organism>
<dbReference type="Proteomes" id="UP000647416">
    <property type="component" value="Unassembled WGS sequence"/>
</dbReference>
<dbReference type="GO" id="GO:0015179">
    <property type="term" value="F:L-amino acid transmembrane transporter activity"/>
    <property type="evidence" value="ECO:0007669"/>
    <property type="project" value="TreeGrafter"/>
</dbReference>
<dbReference type="PANTHER" id="PTHR11785">
    <property type="entry name" value="AMINO ACID TRANSPORTER"/>
    <property type="match status" value="1"/>
</dbReference>
<accession>A0A926F9V2</accession>
<evidence type="ECO:0000256" key="5">
    <source>
        <dbReference type="SAM" id="Phobius"/>
    </source>
</evidence>
<protein>
    <submittedName>
        <fullName evidence="6">APC family permease</fullName>
    </submittedName>
</protein>
<evidence type="ECO:0000256" key="3">
    <source>
        <dbReference type="ARBA" id="ARBA00022989"/>
    </source>
</evidence>
<dbReference type="Gene3D" id="1.20.1740.10">
    <property type="entry name" value="Amino acid/polyamine transporter I"/>
    <property type="match status" value="1"/>
</dbReference>
<keyword evidence="7" id="KW-1185">Reference proteome</keyword>
<dbReference type="EMBL" id="JACRTE010000006">
    <property type="protein sequence ID" value="MBC8596615.1"/>
    <property type="molecule type" value="Genomic_DNA"/>
</dbReference>
<evidence type="ECO:0000256" key="1">
    <source>
        <dbReference type="ARBA" id="ARBA00004141"/>
    </source>
</evidence>
<feature type="transmembrane region" description="Helical" evidence="5">
    <location>
        <begin position="280"/>
        <end position="301"/>
    </location>
</feature>
<dbReference type="PIRSF" id="PIRSF006060">
    <property type="entry name" value="AA_transporter"/>
    <property type="match status" value="1"/>
</dbReference>
<feature type="transmembrane region" description="Helical" evidence="5">
    <location>
        <begin position="342"/>
        <end position="366"/>
    </location>
</feature>
<evidence type="ECO:0000256" key="2">
    <source>
        <dbReference type="ARBA" id="ARBA00022692"/>
    </source>
</evidence>
<feature type="transmembrane region" description="Helical" evidence="5">
    <location>
        <begin position="205"/>
        <end position="228"/>
    </location>
</feature>
<feature type="transmembrane region" description="Helical" evidence="5">
    <location>
        <begin position="88"/>
        <end position="111"/>
    </location>
</feature>
<keyword evidence="3 5" id="KW-1133">Transmembrane helix</keyword>
<dbReference type="InterPro" id="IPR050598">
    <property type="entry name" value="AminoAcid_Transporter"/>
</dbReference>
<keyword evidence="2 5" id="KW-0812">Transmembrane</keyword>
<feature type="transmembrane region" description="Helical" evidence="5">
    <location>
        <begin position="430"/>
        <end position="449"/>
    </location>
</feature>
<dbReference type="RefSeq" id="WP_262432060.1">
    <property type="nucleotide sequence ID" value="NZ_JACRTE010000006.1"/>
</dbReference>
<keyword evidence="4 5" id="KW-0472">Membrane</keyword>
<dbReference type="AlphaFoldDB" id="A0A926F9V2"/>
<feature type="transmembrane region" description="Helical" evidence="5">
    <location>
        <begin position="44"/>
        <end position="67"/>
    </location>
</feature>
<feature type="transmembrane region" description="Helical" evidence="5">
    <location>
        <begin position="402"/>
        <end position="418"/>
    </location>
</feature>
<comment type="caution">
    <text evidence="6">The sequence shown here is derived from an EMBL/GenBank/DDBJ whole genome shotgun (WGS) entry which is preliminary data.</text>
</comment>
<name>A0A926F9V2_9FIRM</name>
<feature type="transmembrane region" description="Helical" evidence="5">
    <location>
        <begin position="131"/>
        <end position="152"/>
    </location>
</feature>
<evidence type="ECO:0000313" key="6">
    <source>
        <dbReference type="EMBL" id="MBC8596615.1"/>
    </source>
</evidence>
<feature type="transmembrane region" description="Helical" evidence="5">
    <location>
        <begin position="240"/>
        <end position="260"/>
    </location>
</feature>
<proteinExistence type="predicted"/>
<evidence type="ECO:0000313" key="7">
    <source>
        <dbReference type="Proteomes" id="UP000647416"/>
    </source>
</evidence>
<evidence type="ECO:0000256" key="4">
    <source>
        <dbReference type="ARBA" id="ARBA00023136"/>
    </source>
</evidence>
<dbReference type="Pfam" id="PF13520">
    <property type="entry name" value="AA_permease_2"/>
    <property type="match status" value="1"/>
</dbReference>
<comment type="subcellular location">
    <subcellularLocation>
        <location evidence="1">Membrane</location>
        <topology evidence="1">Multi-pass membrane protein</topology>
    </subcellularLocation>
</comment>
<feature type="transmembrane region" description="Helical" evidence="5">
    <location>
        <begin position="455"/>
        <end position="473"/>
    </location>
</feature>
<dbReference type="GO" id="GO:0016020">
    <property type="term" value="C:membrane"/>
    <property type="evidence" value="ECO:0007669"/>
    <property type="project" value="UniProtKB-SubCell"/>
</dbReference>
<dbReference type="PANTHER" id="PTHR11785:SF512">
    <property type="entry name" value="SOBREMESA, ISOFORM B"/>
    <property type="match status" value="1"/>
</dbReference>
<dbReference type="InterPro" id="IPR002293">
    <property type="entry name" value="AA/rel_permease1"/>
</dbReference>
<sequence>MEKKLTKKYGLLTAIAMVVGIVVGSGVFFKAQNILNATDGDMPLGILAWLIGGAVMIVCAYCFATMATKYEKVNGLVDYAEAACGKKYAYMTGWFMTMIYYPCITSVLAWLSARYTLEVFGMMEPTSGTCLALAGLYLCAIYAMNALSPIIAGKFQVSATVIKLIPLTLMAVAGTIYGLTVKPDGASQALLIQNFATAKGGNTDILFGSVVATAFAYEGWIVATAINAELKDAKKNLPRALTLGTAIVMCVYIAYYIGVAGGATVETLRNDGATTAFTNIFGSVLGTILKVFIAISCLGTLNGLMLGCTRGIYSLAARNEGPKPKVFSELDPTTNMPTNSAIVGLLLCAAWLFYFFAANLASLFVANYDASSANGFIKLIGTLNAETNTISVNWFGFDSSEIPIVTLYAMYIPIFFKMMKFKEFSPFKRIVMPIFAIIGSIFMVFAAVYAHKWGVAFYLIVFAVIMLWGKAVMNPKEN</sequence>
<feature type="transmembrane region" description="Helical" evidence="5">
    <location>
        <begin position="9"/>
        <end position="29"/>
    </location>
</feature>
<feature type="transmembrane region" description="Helical" evidence="5">
    <location>
        <begin position="164"/>
        <end position="181"/>
    </location>
</feature>